<name>A0A4Y2D3I4_ARAVE</name>
<keyword evidence="3" id="KW-1185">Reference proteome</keyword>
<keyword evidence="1" id="KW-0812">Transmembrane</keyword>
<dbReference type="OrthoDB" id="6472460at2759"/>
<accession>A0A4Y2D3I4</accession>
<reference evidence="2 3" key="1">
    <citation type="journal article" date="2019" name="Sci. Rep.">
        <title>Orb-weaving spider Araneus ventricosus genome elucidates the spidroin gene catalogue.</title>
        <authorList>
            <person name="Kono N."/>
            <person name="Nakamura H."/>
            <person name="Ohtoshi R."/>
            <person name="Moran D.A.P."/>
            <person name="Shinohara A."/>
            <person name="Yoshida Y."/>
            <person name="Fujiwara M."/>
            <person name="Mori M."/>
            <person name="Tomita M."/>
            <person name="Arakawa K."/>
        </authorList>
    </citation>
    <scope>NUCLEOTIDE SEQUENCE [LARGE SCALE GENOMIC DNA]</scope>
</reference>
<keyword evidence="1" id="KW-0472">Membrane</keyword>
<dbReference type="Proteomes" id="UP000499080">
    <property type="component" value="Unassembled WGS sequence"/>
</dbReference>
<keyword evidence="1" id="KW-1133">Transmembrane helix</keyword>
<organism evidence="2 3">
    <name type="scientific">Araneus ventricosus</name>
    <name type="common">Orbweaver spider</name>
    <name type="synonym">Epeira ventricosa</name>
    <dbReference type="NCBI Taxonomy" id="182803"/>
    <lineage>
        <taxon>Eukaryota</taxon>
        <taxon>Metazoa</taxon>
        <taxon>Ecdysozoa</taxon>
        <taxon>Arthropoda</taxon>
        <taxon>Chelicerata</taxon>
        <taxon>Arachnida</taxon>
        <taxon>Araneae</taxon>
        <taxon>Araneomorphae</taxon>
        <taxon>Entelegynae</taxon>
        <taxon>Araneoidea</taxon>
        <taxon>Araneidae</taxon>
        <taxon>Araneus</taxon>
    </lineage>
</organism>
<sequence>MVPQTMDDSTMHIQLSGNSRLSCTTLQHTDNPPTHHFAQMVSSTHAFRFGYLGFRRTIAAYKLKHTSGKPLLKRCGVITGFRFMIILVTYLHLAMQSLPHI</sequence>
<evidence type="ECO:0000313" key="3">
    <source>
        <dbReference type="Proteomes" id="UP000499080"/>
    </source>
</evidence>
<protein>
    <submittedName>
        <fullName evidence="2">Uncharacterized protein</fullName>
    </submittedName>
</protein>
<comment type="caution">
    <text evidence="2">The sequence shown here is derived from an EMBL/GenBank/DDBJ whole genome shotgun (WGS) entry which is preliminary data.</text>
</comment>
<evidence type="ECO:0000256" key="1">
    <source>
        <dbReference type="SAM" id="Phobius"/>
    </source>
</evidence>
<dbReference type="AlphaFoldDB" id="A0A4Y2D3I4"/>
<feature type="transmembrane region" description="Helical" evidence="1">
    <location>
        <begin position="71"/>
        <end position="93"/>
    </location>
</feature>
<evidence type="ECO:0000313" key="2">
    <source>
        <dbReference type="EMBL" id="GBM10498.1"/>
    </source>
</evidence>
<proteinExistence type="predicted"/>
<gene>
    <name evidence="2" type="ORF">AVEN_109301_1</name>
</gene>
<dbReference type="EMBL" id="BGPR01000287">
    <property type="protein sequence ID" value="GBM10498.1"/>
    <property type="molecule type" value="Genomic_DNA"/>
</dbReference>